<evidence type="ECO:0000256" key="2">
    <source>
        <dbReference type="SAM" id="SignalP"/>
    </source>
</evidence>
<dbReference type="Proteomes" id="UP000217507">
    <property type="component" value="Chromosome"/>
</dbReference>
<keyword evidence="2" id="KW-0732">Signal</keyword>
<dbReference type="InterPro" id="IPR057685">
    <property type="entry name" value="DUF7925"/>
</dbReference>
<evidence type="ECO:0000313" key="4">
    <source>
        <dbReference type="EMBL" id="BAY68921.1"/>
    </source>
</evidence>
<protein>
    <recommendedName>
        <fullName evidence="3">DUF7925 domain-containing protein</fullName>
    </recommendedName>
</protein>
<proteinExistence type="predicted"/>
<dbReference type="AlphaFoldDB" id="A0A1Z4KIW4"/>
<reference evidence="4 5" key="1">
    <citation type="submission" date="2017-06" db="EMBL/GenBank/DDBJ databases">
        <title>Genome sequencing of cyanobaciteial culture collection at National Institute for Environmental Studies (NIES).</title>
        <authorList>
            <person name="Hirose Y."/>
            <person name="Shimura Y."/>
            <person name="Fujisawa T."/>
            <person name="Nakamura Y."/>
            <person name="Kawachi M."/>
        </authorList>
    </citation>
    <scope>NUCLEOTIDE SEQUENCE [LARGE SCALE GENOMIC DNA]</scope>
    <source>
        <strain evidence="4 5">NIES-23</strain>
    </source>
</reference>
<dbReference type="Pfam" id="PF25546">
    <property type="entry name" value="DUF7925"/>
    <property type="match status" value="1"/>
</dbReference>
<feature type="region of interest" description="Disordered" evidence="1">
    <location>
        <begin position="526"/>
        <end position="556"/>
    </location>
</feature>
<sequence length="859" mass="89135">MNFHQKAHKTGKSRIYRALVATAFLASGIFPFTTPALAEGTKAGQSITNEATATYEDPNNPNVPLNTTSNTVTVTVAEVAGITVDYTGLVDDDGGTIEINDLLIFNYTITNVGNDPTQFRIPNLATTTGPATVSGTLPNNGTLNNLQYSTDNGVTWVNITGSEAIVPNIAVGGQVLVRVPVTVQPGAQSGDIITVRLGNTPANAQNVLRSPDGGDVYTVDNLNGSVTDEVDGAPVNGTREASDTSIDVQVGGGVKTYSLATVLKTRTAYSNAGTTNSITDDTLSYGLSLRVEGNDPTGQGITPAALEGRGINLNGTSNVPHILVSDAIPTGTDLVSVTAPNGWTAVYTISPIGTDANAAAWTTTPPGDLSTVTRVGFINNTAIVTSVAPNQTVNGFTINLRVESSFAGTSLNVANIAQLFGQTPGNNFPVYDESGDQNPSNFNGQFGNMTPNLPALTDLNNDGVPDSLPDTSVDDGFVDNPAAPETGVDGNNDNTGVGDGGEANIFTLEVPVASAILNGPVNAPNAIGPSGGTNDDFTNKSSLVPFGTQPNSTLNPQPVAFTNTIRNSGSAASDYSLVPIPPASNTPAGNNADLPVGTLVTITYASESRSYVWTGSEFLFDLDRNPATTGDQSTINLTSEYITIPSVAPGTNINYGVEIDLPDGTQLSTDIDKGFPVPVTAFVDDGTAGLNGEAVQNTTINRVYTGFLKLRKLSRILDQNGQPVAGADGILSDTDKSPVPGNIIEYQIQYSNISEPQSGNGNIILNASNVVINENGVTAPNNWALDNDSNGQIDTSNIIGSATDPNGTIQFFNGNPATTSGSDQTGTTVNTDVTRYVNSVTGQVAPGQQRTFTFRRKVN</sequence>
<organism evidence="4 5">
    <name type="scientific">Trichormus variabilis NIES-23</name>
    <dbReference type="NCBI Taxonomy" id="1973479"/>
    <lineage>
        <taxon>Bacteria</taxon>
        <taxon>Bacillati</taxon>
        <taxon>Cyanobacteriota</taxon>
        <taxon>Cyanophyceae</taxon>
        <taxon>Nostocales</taxon>
        <taxon>Nostocaceae</taxon>
        <taxon>Trichormus</taxon>
    </lineage>
</organism>
<evidence type="ECO:0000256" key="1">
    <source>
        <dbReference type="SAM" id="MobiDB-lite"/>
    </source>
</evidence>
<evidence type="ECO:0000259" key="3">
    <source>
        <dbReference type="Pfam" id="PF25546"/>
    </source>
</evidence>
<feature type="signal peptide" evidence="2">
    <location>
        <begin position="1"/>
        <end position="38"/>
    </location>
</feature>
<feature type="chain" id="PRO_5011120421" description="DUF7925 domain-containing protein" evidence="2">
    <location>
        <begin position="39"/>
        <end position="859"/>
    </location>
</feature>
<feature type="domain" description="DUF7925" evidence="3">
    <location>
        <begin position="259"/>
        <end position="442"/>
    </location>
</feature>
<feature type="compositionally biased region" description="Polar residues" evidence="1">
    <location>
        <begin position="532"/>
        <end position="556"/>
    </location>
</feature>
<accession>A0A1Z4KIW4</accession>
<evidence type="ECO:0000313" key="5">
    <source>
        <dbReference type="Proteomes" id="UP000217507"/>
    </source>
</evidence>
<name>A0A1Z4KIW4_ANAVA</name>
<dbReference type="EMBL" id="AP018216">
    <property type="protein sequence ID" value="BAY68921.1"/>
    <property type="molecule type" value="Genomic_DNA"/>
</dbReference>
<gene>
    <name evidence="4" type="ORF">NIES23_17110</name>
</gene>